<gene>
    <name evidence="3" type="ORF">DFR58_10217</name>
</gene>
<dbReference type="InterPro" id="IPR049366">
    <property type="entry name" value="RGL11_C"/>
</dbReference>
<accession>A0A369BH89</accession>
<organism evidence="3 4">
    <name type="scientific">Anaerobacterium chartisolvens</name>
    <dbReference type="NCBI Taxonomy" id="1297424"/>
    <lineage>
        <taxon>Bacteria</taxon>
        <taxon>Bacillati</taxon>
        <taxon>Bacillota</taxon>
        <taxon>Clostridia</taxon>
        <taxon>Eubacteriales</taxon>
        <taxon>Oscillospiraceae</taxon>
        <taxon>Anaerobacterium</taxon>
    </lineage>
</organism>
<dbReference type="InterPro" id="IPR055240">
    <property type="entry name" value="CBM13-like"/>
</dbReference>
<dbReference type="InterPro" id="IPR041624">
    <property type="entry name" value="RGI_lyase"/>
</dbReference>
<dbReference type="Pfam" id="PF00404">
    <property type="entry name" value="Dockerin_1"/>
    <property type="match status" value="1"/>
</dbReference>
<dbReference type="Pfam" id="PF22704">
    <property type="entry name" value="CBM13-like"/>
    <property type="match status" value="1"/>
</dbReference>
<dbReference type="CDD" id="cd10318">
    <property type="entry name" value="RGL11"/>
    <property type="match status" value="1"/>
</dbReference>
<dbReference type="Gene3D" id="2.60.120.260">
    <property type="entry name" value="Galactose-binding domain-like"/>
    <property type="match status" value="1"/>
</dbReference>
<dbReference type="Pfam" id="PF21348">
    <property type="entry name" value="RGL11_C"/>
    <property type="match status" value="1"/>
</dbReference>
<feature type="domain" description="CBM6" evidence="1">
    <location>
        <begin position="617"/>
        <end position="742"/>
    </location>
</feature>
<evidence type="ECO:0000259" key="2">
    <source>
        <dbReference type="PROSITE" id="PS51766"/>
    </source>
</evidence>
<name>A0A369BH89_9FIRM</name>
<dbReference type="PROSITE" id="PS51766">
    <property type="entry name" value="DOCKERIN"/>
    <property type="match status" value="1"/>
</dbReference>
<dbReference type="GO" id="GO:0000272">
    <property type="term" value="P:polysaccharide catabolic process"/>
    <property type="evidence" value="ECO:0007669"/>
    <property type="project" value="InterPro"/>
</dbReference>
<dbReference type="CDD" id="cd14256">
    <property type="entry name" value="Dockerin_I"/>
    <property type="match status" value="1"/>
</dbReference>
<dbReference type="Pfam" id="PF18370">
    <property type="entry name" value="RGI_lyase"/>
    <property type="match status" value="1"/>
</dbReference>
<protein>
    <submittedName>
        <fullName evidence="3">Rhamnogalacturonan endolyase</fullName>
    </submittedName>
</protein>
<dbReference type="PANTHER" id="PTHR43118:SF1">
    <property type="entry name" value="RHAMNOGALACTURONAN LYASE (EUROFUNG)"/>
    <property type="match status" value="1"/>
</dbReference>
<evidence type="ECO:0000313" key="3">
    <source>
        <dbReference type="EMBL" id="RCX19948.1"/>
    </source>
</evidence>
<dbReference type="InterPro" id="IPR005084">
    <property type="entry name" value="CBM6"/>
</dbReference>
<dbReference type="SUPFAM" id="SSF69318">
    <property type="entry name" value="Integrin alpha N-terminal domain"/>
    <property type="match status" value="1"/>
</dbReference>
<dbReference type="EMBL" id="QPJT01000002">
    <property type="protein sequence ID" value="RCX19948.1"/>
    <property type="molecule type" value="Genomic_DNA"/>
</dbReference>
<dbReference type="AlphaFoldDB" id="A0A369BH89"/>
<dbReference type="InterPro" id="IPR008979">
    <property type="entry name" value="Galactose-bd-like_sf"/>
</dbReference>
<feature type="domain" description="Dockerin" evidence="2">
    <location>
        <begin position="744"/>
        <end position="810"/>
    </location>
</feature>
<dbReference type="InterPro" id="IPR002105">
    <property type="entry name" value="Dockerin_1_rpt"/>
</dbReference>
<dbReference type="InterPro" id="IPR016134">
    <property type="entry name" value="Dockerin_dom"/>
</dbReference>
<dbReference type="RefSeq" id="WP_114296319.1">
    <property type="nucleotide sequence ID" value="NZ_QPJT01000002.1"/>
</dbReference>
<dbReference type="PANTHER" id="PTHR43118">
    <property type="entry name" value="RHAMNOGALACTURONAN LYASE (EUROFUNG)"/>
    <property type="match status" value="1"/>
</dbReference>
<dbReference type="InterPro" id="IPR018247">
    <property type="entry name" value="EF_Hand_1_Ca_BS"/>
</dbReference>
<dbReference type="SUPFAM" id="SSF63446">
    <property type="entry name" value="Type I dockerin domain"/>
    <property type="match status" value="1"/>
</dbReference>
<keyword evidence="3" id="KW-0456">Lyase</keyword>
<dbReference type="InterPro" id="IPR034641">
    <property type="entry name" value="RGL11"/>
</dbReference>
<dbReference type="Proteomes" id="UP000253034">
    <property type="component" value="Unassembled WGS sequence"/>
</dbReference>
<dbReference type="SUPFAM" id="SSF49785">
    <property type="entry name" value="Galactose-binding domain-like"/>
    <property type="match status" value="1"/>
</dbReference>
<dbReference type="PROSITE" id="PS51175">
    <property type="entry name" value="CBM6"/>
    <property type="match status" value="1"/>
</dbReference>
<dbReference type="OrthoDB" id="9802318at2"/>
<evidence type="ECO:0000259" key="1">
    <source>
        <dbReference type="PROSITE" id="PS51175"/>
    </source>
</evidence>
<dbReference type="Gene3D" id="2.60.40.10">
    <property type="entry name" value="Immunoglobulins"/>
    <property type="match status" value="1"/>
</dbReference>
<dbReference type="PROSITE" id="PS00018">
    <property type="entry name" value="EF_HAND_1"/>
    <property type="match status" value="1"/>
</dbReference>
<dbReference type="GO" id="GO:0004553">
    <property type="term" value="F:hydrolase activity, hydrolyzing O-glycosyl compounds"/>
    <property type="evidence" value="ECO:0007669"/>
    <property type="project" value="InterPro"/>
</dbReference>
<proteinExistence type="predicted"/>
<dbReference type="Gene3D" id="1.10.1330.10">
    <property type="entry name" value="Dockerin domain"/>
    <property type="match status" value="1"/>
</dbReference>
<dbReference type="GO" id="GO:0016829">
    <property type="term" value="F:lyase activity"/>
    <property type="evidence" value="ECO:0007669"/>
    <property type="project" value="UniProtKB-KW"/>
</dbReference>
<evidence type="ECO:0000313" key="4">
    <source>
        <dbReference type="Proteomes" id="UP000253034"/>
    </source>
</evidence>
<keyword evidence="4" id="KW-1185">Reference proteome</keyword>
<reference evidence="3 4" key="1">
    <citation type="submission" date="2018-07" db="EMBL/GenBank/DDBJ databases">
        <title>Genomic Encyclopedia of Type Strains, Phase IV (KMG-IV): sequencing the most valuable type-strain genomes for metagenomic binning, comparative biology and taxonomic classification.</title>
        <authorList>
            <person name="Goeker M."/>
        </authorList>
    </citation>
    <scope>NUCLEOTIDE SEQUENCE [LARGE SCALE GENOMIC DNA]</scope>
    <source>
        <strain evidence="3 4">DSM 27016</strain>
    </source>
</reference>
<dbReference type="InterPro" id="IPR028994">
    <property type="entry name" value="Integrin_alpha_N"/>
</dbReference>
<comment type="caution">
    <text evidence="3">The sequence shown here is derived from an EMBL/GenBank/DDBJ whole genome shotgun (WGS) entry which is preliminary data.</text>
</comment>
<dbReference type="GO" id="GO:0030246">
    <property type="term" value="F:carbohydrate binding"/>
    <property type="evidence" value="ECO:0007669"/>
    <property type="project" value="InterPro"/>
</dbReference>
<sequence length="810" mass="86907">MLKKLALAFLIFAQIIIFLSPQQSVRAAARQMESLDRGVVAVKISNGVFVSWRVLGTEASSVAYNLYRDSVRIATVTGASNYSDSGGTSSSKYAVSTVIGGVEGAKSIPVGVWGQNYLSIPLQIPAGGTTPDGAAYTYSANDCSVGDLDGDGQYEIVLKWDPSNAKDNSQSGYTGNVYLDAYKMNGTHLWRIDLGRNIRAGAHYTQFMVYDLDGDGKAEIACKTADGTKDAAGAVIGSASADHRNSSGYVLSGTEYLTIFQGATGKALYTTQYEPARGTVSSWGDSYGNRVDRFLACIAYLDGVRPSLVMCRGYYTRTVLVAYDWNGSTLAKRWTFDSNSSGNSGYAGQGNHNLSVADVDGDGRDEIVYGSCTIDDNGKGLYNTNLRHGDAMHLGDLNPNSPGLEVWSCHEDTAGNGGIGASFREAKTGRVLWSYSASRDIGRACSADLTASYPGEEVWASGSPLYSSTGQNIGSAPSPTNFAIWWDGDELRELLDGITISKYGGGTLLSAVGCDSNNGTKATPCLQADILGDWREEVIWRTSDNKYLRIYTTTASTNRRIYTLMHDPVYRMGVAWQNVAYNQPPHTGFFLGSGMAQPPVPEIYMAGGILEPVPGGSLYQAEDAVYGGNETTFENKHTGYYGTGYVNMSVSGGYLEFRNVDGGSGGATVIKLRNALGADTSRTGRMQVNGGAWQDITFSPTGSWTTWAVHEVNATLSAGTANTIRIESTGQDLANIDQLDVKVSTVKKGDVNNDGSVNTVDFALVKRHILEYEILTGNAFEAADVDGNGTVDTLDYLKIRMYLLEMISEF</sequence>
<dbReference type="InterPro" id="IPR036439">
    <property type="entry name" value="Dockerin_dom_sf"/>
</dbReference>
<dbReference type="InterPro" id="IPR013783">
    <property type="entry name" value="Ig-like_fold"/>
</dbReference>